<evidence type="ECO:0000256" key="9">
    <source>
        <dbReference type="RuleBase" id="RU362109"/>
    </source>
</evidence>
<dbReference type="Proteomes" id="UP000683360">
    <property type="component" value="Unassembled WGS sequence"/>
</dbReference>
<comment type="catalytic activity">
    <reaction evidence="6">
        <text>[E1 NEDD8-activating enzyme]-S-[NEDD8 protein]-yl-L-cysteine + [E2 NEDD8-conjugating enzyme]-L-cysteine = [E1 NEDD8-activating enzyme]-L-cysteine + [E2 NEDD8-conjugating enzyme]-S-[NEDD8-protein]-yl-L-cysteine.</text>
        <dbReference type="EC" id="2.3.2.34"/>
    </reaction>
</comment>
<evidence type="ECO:0000256" key="3">
    <source>
        <dbReference type="ARBA" id="ARBA00022741"/>
    </source>
</evidence>
<name>A0A8S3S6Z4_MYTED</name>
<reference evidence="11" key="1">
    <citation type="submission" date="2021-03" db="EMBL/GenBank/DDBJ databases">
        <authorList>
            <person name="Bekaert M."/>
        </authorList>
    </citation>
    <scope>NUCLEOTIDE SEQUENCE</scope>
</reference>
<dbReference type="GO" id="GO:0005524">
    <property type="term" value="F:ATP binding"/>
    <property type="evidence" value="ECO:0007669"/>
    <property type="project" value="UniProtKB-UniRule"/>
</dbReference>
<organism evidence="11 12">
    <name type="scientific">Mytilus edulis</name>
    <name type="common">Blue mussel</name>
    <dbReference type="NCBI Taxonomy" id="6550"/>
    <lineage>
        <taxon>Eukaryota</taxon>
        <taxon>Metazoa</taxon>
        <taxon>Spiralia</taxon>
        <taxon>Lophotrochozoa</taxon>
        <taxon>Mollusca</taxon>
        <taxon>Bivalvia</taxon>
        <taxon>Autobranchia</taxon>
        <taxon>Pteriomorphia</taxon>
        <taxon>Mytilida</taxon>
        <taxon>Mytiloidea</taxon>
        <taxon>Mytilidae</taxon>
        <taxon>Mytilinae</taxon>
        <taxon>Mytilus</taxon>
    </lineage>
</organism>
<dbReference type="SUPFAM" id="SSF54495">
    <property type="entry name" value="UBC-like"/>
    <property type="match status" value="1"/>
</dbReference>
<evidence type="ECO:0000313" key="12">
    <source>
        <dbReference type="Proteomes" id="UP000683360"/>
    </source>
</evidence>
<sequence length="306" mass="36102">MSTPTSLRSFPSLDFPSSIMENFMEFHGIFFHGIPWSIGTCFPWKSMENKKRKKEIIIFPSETFSMEFHGNIFHDVFPWNSMEIYSIEFLFPWNSMEIFPSLLLKLTFWQYTLFNCTCNNEDTKEYDHIVKKLKQQSSTGKKENEENKRISIRDKLLVKEVQEMEEHLPKTCKVNFEDPNTLHKFSLIITPEDGFWHGGKFKFTINIPDEYNILPPVVTCQTRIWHPNIDEEGEVCLSLLRQSSYDSLGWAPTRRLKDVIWGLNSLFADLLNFDDPLNVDAADHYSRNKESFKTKVKEYITMYATR</sequence>
<comment type="pathway">
    <text evidence="1">Protein modification; protein neddylation.</text>
</comment>
<comment type="similarity">
    <text evidence="9">Belongs to the ubiquitin-conjugating enzyme family.</text>
</comment>
<dbReference type="OrthoDB" id="10249039at2759"/>
<dbReference type="PANTHER" id="PTHR24067">
    <property type="entry name" value="UBIQUITIN-CONJUGATING ENZYME E2"/>
    <property type="match status" value="1"/>
</dbReference>
<dbReference type="FunFam" id="3.10.110.10:FF:000033">
    <property type="entry name" value="NEDD8-conjugating enzyme UBE2F"/>
    <property type="match status" value="1"/>
</dbReference>
<dbReference type="PROSITE" id="PS50127">
    <property type="entry name" value="UBC_2"/>
    <property type="match status" value="1"/>
</dbReference>
<dbReference type="AlphaFoldDB" id="A0A8S3S6Z4"/>
<evidence type="ECO:0000256" key="4">
    <source>
        <dbReference type="ARBA" id="ARBA00022786"/>
    </source>
</evidence>
<proteinExistence type="inferred from homology"/>
<dbReference type="InterPro" id="IPR000608">
    <property type="entry name" value="UBC"/>
</dbReference>
<evidence type="ECO:0000256" key="1">
    <source>
        <dbReference type="ARBA" id="ARBA00005032"/>
    </source>
</evidence>
<dbReference type="CDD" id="cd23794">
    <property type="entry name" value="UBCc_UBE2F_UBE2M"/>
    <property type="match status" value="1"/>
</dbReference>
<keyword evidence="4 9" id="KW-0833">Ubl conjugation pathway</keyword>
<feature type="active site" description="Glycyl thioester intermediate" evidence="8">
    <location>
        <position position="236"/>
    </location>
</feature>
<dbReference type="Pfam" id="PF00179">
    <property type="entry name" value="UQ_con"/>
    <property type="match status" value="1"/>
</dbReference>
<evidence type="ECO:0000256" key="6">
    <source>
        <dbReference type="ARBA" id="ARBA00043698"/>
    </source>
</evidence>
<dbReference type="InterPro" id="IPR016135">
    <property type="entry name" value="UBQ-conjugating_enzyme/RWD"/>
</dbReference>
<dbReference type="InterPro" id="IPR023313">
    <property type="entry name" value="UBQ-conjugating_AS"/>
</dbReference>
<keyword evidence="2 11" id="KW-0808">Transferase</keyword>
<keyword evidence="11" id="KW-0012">Acyltransferase</keyword>
<dbReference type="InterPro" id="IPR050113">
    <property type="entry name" value="Ub_conjugating_enzyme"/>
</dbReference>
<keyword evidence="12" id="KW-1185">Reference proteome</keyword>
<accession>A0A8S3S6Z4</accession>
<evidence type="ECO:0000313" key="11">
    <source>
        <dbReference type="EMBL" id="CAG2217151.1"/>
    </source>
</evidence>
<evidence type="ECO:0000256" key="8">
    <source>
        <dbReference type="PROSITE-ProRule" id="PRU10133"/>
    </source>
</evidence>
<evidence type="ECO:0000256" key="2">
    <source>
        <dbReference type="ARBA" id="ARBA00022679"/>
    </source>
</evidence>
<dbReference type="EMBL" id="CAJPWZ010001504">
    <property type="protein sequence ID" value="CAG2217151.1"/>
    <property type="molecule type" value="Genomic_DNA"/>
</dbReference>
<evidence type="ECO:0000259" key="10">
    <source>
        <dbReference type="PROSITE" id="PS50127"/>
    </source>
</evidence>
<dbReference type="Gene3D" id="3.10.110.10">
    <property type="entry name" value="Ubiquitin Conjugating Enzyme"/>
    <property type="match status" value="1"/>
</dbReference>
<gene>
    <name evidence="11" type="ORF">MEDL_30855</name>
</gene>
<dbReference type="EC" id="2.3.2.34" evidence="7"/>
<protein>
    <recommendedName>
        <fullName evidence="7">E2 NEDD8-conjugating enzyme</fullName>
        <ecNumber evidence="7">2.3.2.34</ecNumber>
    </recommendedName>
</protein>
<evidence type="ECO:0000256" key="5">
    <source>
        <dbReference type="ARBA" id="ARBA00022840"/>
    </source>
</evidence>
<keyword evidence="3 9" id="KW-0547">Nucleotide-binding</keyword>
<dbReference type="GO" id="GO:0045116">
    <property type="term" value="P:protein neddylation"/>
    <property type="evidence" value="ECO:0007669"/>
    <property type="project" value="UniProtKB-ARBA"/>
</dbReference>
<keyword evidence="5 9" id="KW-0067">ATP-binding</keyword>
<dbReference type="PROSITE" id="PS00183">
    <property type="entry name" value="UBC_1"/>
    <property type="match status" value="1"/>
</dbReference>
<dbReference type="SMART" id="SM00212">
    <property type="entry name" value="UBCc"/>
    <property type="match status" value="1"/>
</dbReference>
<feature type="domain" description="UBC core" evidence="10">
    <location>
        <begin position="152"/>
        <end position="305"/>
    </location>
</feature>
<comment type="caution">
    <text evidence="11">The sequence shown here is derived from an EMBL/GenBank/DDBJ whole genome shotgun (WGS) entry which is preliminary data.</text>
</comment>
<evidence type="ECO:0000256" key="7">
    <source>
        <dbReference type="ARBA" id="ARBA00044047"/>
    </source>
</evidence>
<dbReference type="GO" id="GO:0061654">
    <property type="term" value="F:NEDD8 conjugating enzyme activity"/>
    <property type="evidence" value="ECO:0007669"/>
    <property type="project" value="UniProtKB-EC"/>
</dbReference>